<evidence type="ECO:0000313" key="3">
    <source>
        <dbReference type="Proteomes" id="UP000326287"/>
    </source>
</evidence>
<feature type="chain" id="PRO_5024933668" evidence="1">
    <location>
        <begin position="19"/>
        <end position="211"/>
    </location>
</feature>
<protein>
    <submittedName>
        <fullName evidence="2">Uncharacterized protein</fullName>
    </submittedName>
</protein>
<dbReference type="RefSeq" id="WP_153239621.1">
    <property type="nucleotide sequence ID" value="NZ_CP036422.1"/>
</dbReference>
<dbReference type="Proteomes" id="UP000326287">
    <property type="component" value="Chromosome"/>
</dbReference>
<dbReference type="AlphaFoldDB" id="A0A5P9NLI0"/>
<keyword evidence="3" id="KW-1185">Reference proteome</keyword>
<evidence type="ECO:0000256" key="1">
    <source>
        <dbReference type="SAM" id="SignalP"/>
    </source>
</evidence>
<keyword evidence="1" id="KW-0732">Signal</keyword>
<dbReference type="OrthoDB" id="5735419at2"/>
<gene>
    <name evidence="2" type="ORF">EY643_12870</name>
</gene>
<feature type="signal peptide" evidence="1">
    <location>
        <begin position="1"/>
        <end position="18"/>
    </location>
</feature>
<sequence length="211" mass="23594">MRALLAILAVTLSMSVSAEDNKFCAWAQGVIAETSLEPAVSLYEDYDAFVESKPFDDPFTVHQYFSSHLAGEGSGPTVVSCKMRTPEQINRAHVEEGSETRAAGTESSCDEIHRQMLDKAYANLGDSTPVIPRASWTVTEEEVTYMGPSWLEPWPFTPVEHSRGRFTLLTRALYAPNAWWIPMPERFLGNYYCHLVAPSYLDQLIRGRAAP</sequence>
<dbReference type="KEGG" id="halc:EY643_12870"/>
<reference evidence="2 3" key="1">
    <citation type="submission" date="2019-02" db="EMBL/GenBank/DDBJ databases">
        <authorList>
            <person name="Li S.-H."/>
        </authorList>
    </citation>
    <scope>NUCLEOTIDE SEQUENCE [LARGE SCALE GENOMIC DNA]</scope>
    <source>
        <strain evidence="2 3">IMCC14385</strain>
    </source>
</reference>
<dbReference type="EMBL" id="CP036422">
    <property type="protein sequence ID" value="QFU76479.1"/>
    <property type="molecule type" value="Genomic_DNA"/>
</dbReference>
<accession>A0A5P9NLI0</accession>
<proteinExistence type="predicted"/>
<organism evidence="2 3">
    <name type="scientific">Halioglobus maricola</name>
    <dbReference type="NCBI Taxonomy" id="2601894"/>
    <lineage>
        <taxon>Bacteria</taxon>
        <taxon>Pseudomonadati</taxon>
        <taxon>Pseudomonadota</taxon>
        <taxon>Gammaproteobacteria</taxon>
        <taxon>Cellvibrionales</taxon>
        <taxon>Halieaceae</taxon>
        <taxon>Halioglobus</taxon>
    </lineage>
</organism>
<name>A0A5P9NLI0_9GAMM</name>
<evidence type="ECO:0000313" key="2">
    <source>
        <dbReference type="EMBL" id="QFU76479.1"/>
    </source>
</evidence>